<feature type="domain" description="Ice-binding protein C-terminal" evidence="1">
    <location>
        <begin position="129"/>
        <end position="153"/>
    </location>
</feature>
<proteinExistence type="predicted"/>
<reference evidence="2 3" key="1">
    <citation type="submission" date="2017-08" db="EMBL/GenBank/DDBJ databases">
        <title>Infants hospitalized years apart are colonized by the same room-sourced microbial strains.</title>
        <authorList>
            <person name="Brooks B."/>
            <person name="Olm M.R."/>
            <person name="Firek B.A."/>
            <person name="Baker R."/>
            <person name="Thomas B.C."/>
            <person name="Morowitz M.J."/>
            <person name="Banfield J.F."/>
        </authorList>
    </citation>
    <scope>NUCLEOTIDE SEQUENCE [LARGE SCALE GENOMIC DNA]</scope>
    <source>
        <strain evidence="2">S2_018_000_R2_101</strain>
    </source>
</reference>
<dbReference type="InterPro" id="IPR013424">
    <property type="entry name" value="Ice-binding_C"/>
</dbReference>
<name>A0A2W5BVJ3_9SPHN</name>
<dbReference type="AlphaFoldDB" id="A0A2W5BVJ3"/>
<dbReference type="Proteomes" id="UP000249066">
    <property type="component" value="Unassembled WGS sequence"/>
</dbReference>
<sequence length="160" mass="16593">MFASAAPTSAAVFEGDVSPMGPVILFNWSSPTYSSADLSSRYAFNGTFSAVGDFYVTVTRHAYTPIAGGGWNDAVSTANYFATSSTLGAYLLDAVKPLGDPAAYATASMTISGVFQGFTPVHYRLSIDAVPEPASWAMMIAGFGLAGAAARRRRPAAAIA</sequence>
<dbReference type="EMBL" id="QFNN01000149">
    <property type="protein sequence ID" value="PZO87105.1"/>
    <property type="molecule type" value="Genomic_DNA"/>
</dbReference>
<dbReference type="Pfam" id="PF07589">
    <property type="entry name" value="PEP-CTERM"/>
    <property type="match status" value="1"/>
</dbReference>
<evidence type="ECO:0000259" key="1">
    <source>
        <dbReference type="Pfam" id="PF07589"/>
    </source>
</evidence>
<evidence type="ECO:0000313" key="2">
    <source>
        <dbReference type="EMBL" id="PZO87105.1"/>
    </source>
</evidence>
<dbReference type="NCBIfam" id="NF035944">
    <property type="entry name" value="PEPxxWA-CTERM"/>
    <property type="match status" value="1"/>
</dbReference>
<gene>
    <name evidence="2" type="ORF">DI623_15345</name>
</gene>
<comment type="caution">
    <text evidence="2">The sequence shown here is derived from an EMBL/GenBank/DDBJ whole genome shotgun (WGS) entry which is preliminary data.</text>
</comment>
<evidence type="ECO:0000313" key="3">
    <source>
        <dbReference type="Proteomes" id="UP000249066"/>
    </source>
</evidence>
<accession>A0A2W5BVJ3</accession>
<dbReference type="NCBIfam" id="TIGR02595">
    <property type="entry name" value="PEP_CTERM"/>
    <property type="match status" value="1"/>
</dbReference>
<protein>
    <recommendedName>
        <fullName evidence="1">Ice-binding protein C-terminal domain-containing protein</fullName>
    </recommendedName>
</protein>
<organism evidence="2 3">
    <name type="scientific">Sphingomonas sanxanigenens</name>
    <dbReference type="NCBI Taxonomy" id="397260"/>
    <lineage>
        <taxon>Bacteria</taxon>
        <taxon>Pseudomonadati</taxon>
        <taxon>Pseudomonadota</taxon>
        <taxon>Alphaproteobacteria</taxon>
        <taxon>Sphingomonadales</taxon>
        <taxon>Sphingomonadaceae</taxon>
        <taxon>Sphingomonas</taxon>
    </lineage>
</organism>